<sequence>MGQGSTVRESLWFHYSPICINRLFAGGRNSPPRRVPWTRVCMGEMERAWATEAEWRIAAEGRAEGRVEGERSRQRRSRGGEEQSLGIGMAMWRMRWDVAEWSGLSKRKEQKLINIKSETPTHTHTNTHTPDTTKNDGKDMSMGPDQKEKMHHHKWNGGEWVIY</sequence>
<feature type="region of interest" description="Disordered" evidence="1">
    <location>
        <begin position="113"/>
        <end position="152"/>
    </location>
</feature>
<dbReference type="AlphaFoldDB" id="A0A4S2MP04"/>
<reference evidence="2 3" key="1">
    <citation type="submission" date="2019-04" db="EMBL/GenBank/DDBJ databases">
        <title>Comparative genomics and transcriptomics to analyze fruiting body development in filamentous ascomycetes.</title>
        <authorList>
            <consortium name="DOE Joint Genome Institute"/>
            <person name="Lutkenhaus R."/>
            <person name="Traeger S."/>
            <person name="Breuer J."/>
            <person name="Kuo A."/>
            <person name="Lipzen A."/>
            <person name="Pangilinan J."/>
            <person name="Dilworth D."/>
            <person name="Sandor L."/>
            <person name="Poggeler S."/>
            <person name="Barry K."/>
            <person name="Grigoriev I.V."/>
            <person name="Nowrousian M."/>
        </authorList>
    </citation>
    <scope>NUCLEOTIDE SEQUENCE [LARGE SCALE GENOMIC DNA]</scope>
    <source>
        <strain evidence="2 3">CBS 389.68</strain>
    </source>
</reference>
<keyword evidence="3" id="KW-1185">Reference proteome</keyword>
<organism evidence="2 3">
    <name type="scientific">Ascodesmis nigricans</name>
    <dbReference type="NCBI Taxonomy" id="341454"/>
    <lineage>
        <taxon>Eukaryota</taxon>
        <taxon>Fungi</taxon>
        <taxon>Dikarya</taxon>
        <taxon>Ascomycota</taxon>
        <taxon>Pezizomycotina</taxon>
        <taxon>Pezizomycetes</taxon>
        <taxon>Pezizales</taxon>
        <taxon>Ascodesmidaceae</taxon>
        <taxon>Ascodesmis</taxon>
    </lineage>
</organism>
<evidence type="ECO:0000313" key="3">
    <source>
        <dbReference type="Proteomes" id="UP000298138"/>
    </source>
</evidence>
<feature type="region of interest" description="Disordered" evidence="1">
    <location>
        <begin position="62"/>
        <end position="82"/>
    </location>
</feature>
<proteinExistence type="predicted"/>
<dbReference type="InParanoid" id="A0A4S2MP04"/>
<feature type="compositionally biased region" description="Low complexity" evidence="1">
    <location>
        <begin position="120"/>
        <end position="130"/>
    </location>
</feature>
<name>A0A4S2MP04_9PEZI</name>
<dbReference type="Proteomes" id="UP000298138">
    <property type="component" value="Unassembled WGS sequence"/>
</dbReference>
<evidence type="ECO:0000313" key="2">
    <source>
        <dbReference type="EMBL" id="TGZ76228.1"/>
    </source>
</evidence>
<feature type="compositionally biased region" description="Basic and acidic residues" evidence="1">
    <location>
        <begin position="62"/>
        <end position="72"/>
    </location>
</feature>
<evidence type="ECO:0000256" key="1">
    <source>
        <dbReference type="SAM" id="MobiDB-lite"/>
    </source>
</evidence>
<accession>A0A4S2MP04</accession>
<protein>
    <submittedName>
        <fullName evidence="2">Uncharacterized protein</fullName>
    </submittedName>
</protein>
<dbReference type="EMBL" id="ML220194">
    <property type="protein sequence ID" value="TGZ76228.1"/>
    <property type="molecule type" value="Genomic_DNA"/>
</dbReference>
<gene>
    <name evidence="2" type="ORF">EX30DRAFT_266407</name>
</gene>